<dbReference type="Proteomes" id="UP000257109">
    <property type="component" value="Unassembled WGS sequence"/>
</dbReference>
<keyword evidence="1" id="KW-1133">Transmembrane helix</keyword>
<evidence type="ECO:0000256" key="1">
    <source>
        <dbReference type="SAM" id="Phobius"/>
    </source>
</evidence>
<accession>A0A371GSV2</accession>
<dbReference type="EMBL" id="QJKJ01004568">
    <property type="protein sequence ID" value="RDX93625.1"/>
    <property type="molecule type" value="Genomic_DNA"/>
</dbReference>
<sequence>MVISWSKRENFSLDILLCMKKQVRIYSCKLFIEQTPRVVSFGINPNSQLETGWAKKLKEKVLTNLRIYANRHKFGLNYKFPERKKHKLLEKKNGVAFEGEKGPSMEARLDNQHSLLTIRTSVATPGHSWHRHTATIGFHVFLLFLPLFLIFIAITVSKYGSRLVIPPPPSFFGGIRVRTEAGGFPWGVAALVLLLLVLASYLSNFRSMWSPLIWRPY</sequence>
<organism evidence="2 3">
    <name type="scientific">Mucuna pruriens</name>
    <name type="common">Velvet bean</name>
    <name type="synonym">Dolichos pruriens</name>
    <dbReference type="NCBI Taxonomy" id="157652"/>
    <lineage>
        <taxon>Eukaryota</taxon>
        <taxon>Viridiplantae</taxon>
        <taxon>Streptophyta</taxon>
        <taxon>Embryophyta</taxon>
        <taxon>Tracheophyta</taxon>
        <taxon>Spermatophyta</taxon>
        <taxon>Magnoliopsida</taxon>
        <taxon>eudicotyledons</taxon>
        <taxon>Gunneridae</taxon>
        <taxon>Pentapetalae</taxon>
        <taxon>rosids</taxon>
        <taxon>fabids</taxon>
        <taxon>Fabales</taxon>
        <taxon>Fabaceae</taxon>
        <taxon>Papilionoideae</taxon>
        <taxon>50 kb inversion clade</taxon>
        <taxon>NPAAA clade</taxon>
        <taxon>indigoferoid/millettioid clade</taxon>
        <taxon>Phaseoleae</taxon>
        <taxon>Mucuna</taxon>
    </lineage>
</organism>
<proteinExistence type="predicted"/>
<dbReference type="AlphaFoldDB" id="A0A371GSV2"/>
<evidence type="ECO:0000313" key="2">
    <source>
        <dbReference type="EMBL" id="RDX93625.1"/>
    </source>
</evidence>
<keyword evidence="3" id="KW-1185">Reference proteome</keyword>
<reference evidence="2" key="1">
    <citation type="submission" date="2018-05" db="EMBL/GenBank/DDBJ databases">
        <title>Draft genome of Mucuna pruriens seed.</title>
        <authorList>
            <person name="Nnadi N.E."/>
            <person name="Vos R."/>
            <person name="Hasami M.H."/>
            <person name="Devisetty U.K."/>
            <person name="Aguiy J.C."/>
        </authorList>
    </citation>
    <scope>NUCLEOTIDE SEQUENCE [LARGE SCALE GENOMIC DNA]</scope>
    <source>
        <strain evidence="2">JCA_2017</strain>
    </source>
</reference>
<keyword evidence="1" id="KW-0472">Membrane</keyword>
<feature type="non-terminal residue" evidence="2">
    <location>
        <position position="1"/>
    </location>
</feature>
<gene>
    <name evidence="2" type="ORF">CR513_24089</name>
</gene>
<dbReference type="PANTHER" id="PTHR33306">
    <property type="entry name" value="EXPRESSED PROTEIN-RELATED-RELATED"/>
    <property type="match status" value="1"/>
</dbReference>
<keyword evidence="1" id="KW-0812">Transmembrane</keyword>
<feature type="transmembrane region" description="Helical" evidence="1">
    <location>
        <begin position="136"/>
        <end position="156"/>
    </location>
</feature>
<evidence type="ECO:0008006" key="4">
    <source>
        <dbReference type="Google" id="ProtNLM"/>
    </source>
</evidence>
<name>A0A371GSV2_MUCPR</name>
<protein>
    <recommendedName>
        <fullName evidence="4">Transmembrane protein</fullName>
    </recommendedName>
</protein>
<dbReference type="OrthoDB" id="1935034at2759"/>
<feature type="transmembrane region" description="Helical" evidence="1">
    <location>
        <begin position="184"/>
        <end position="202"/>
    </location>
</feature>
<dbReference type="PANTHER" id="PTHR33306:SF40">
    <property type="entry name" value="EXPRESSED PROTEIN"/>
    <property type="match status" value="1"/>
</dbReference>
<comment type="caution">
    <text evidence="2">The sequence shown here is derived from an EMBL/GenBank/DDBJ whole genome shotgun (WGS) entry which is preliminary data.</text>
</comment>
<evidence type="ECO:0000313" key="3">
    <source>
        <dbReference type="Proteomes" id="UP000257109"/>
    </source>
</evidence>